<dbReference type="InterPro" id="IPR001387">
    <property type="entry name" value="Cro/C1-type_HTH"/>
</dbReference>
<feature type="domain" description="HTH cro/C1-type" evidence="1">
    <location>
        <begin position="29"/>
        <end position="71"/>
    </location>
</feature>
<dbReference type="EMBL" id="LO017727">
    <property type="protein sequence ID" value="CRH06839.1"/>
    <property type="molecule type" value="Genomic_DNA"/>
</dbReference>
<dbReference type="PROSITE" id="PS50943">
    <property type="entry name" value="HTH_CROC1"/>
    <property type="match status" value="1"/>
</dbReference>
<evidence type="ECO:0000313" key="2">
    <source>
        <dbReference type="EMBL" id="CRH06839.1"/>
    </source>
</evidence>
<accession>A0A1S7LL11</accession>
<sequence>MDAPQTDHTEKATLGKRIAEIANFVGGKKKLAKLAGISEAHLYRYISGKSQPTIGPLMEMSKAAGVTLDWLATGRHTSSQGYLAQSGGGSGQLIQEAVAGYPEIDASMILTALKLIEQHSQDNSYTLRIGVVHDLVLAICKQHVDRMRAHGGTLRNNDIEISQFKELLRLAQ</sequence>
<name>A0A1S7LL11_MAGMO</name>
<dbReference type="SUPFAM" id="SSF47413">
    <property type="entry name" value="lambda repressor-like DNA-binding domains"/>
    <property type="match status" value="1"/>
</dbReference>
<organism evidence="2">
    <name type="scientific">Magnetococcus massalia (strain MO-1)</name>
    <dbReference type="NCBI Taxonomy" id="451514"/>
    <lineage>
        <taxon>Bacteria</taxon>
        <taxon>Pseudomonadati</taxon>
        <taxon>Pseudomonadota</taxon>
        <taxon>Magnetococcia</taxon>
        <taxon>Magnetococcales</taxon>
        <taxon>Magnetococcaceae</taxon>
        <taxon>Magnetococcus</taxon>
    </lineage>
</organism>
<dbReference type="Pfam" id="PF01381">
    <property type="entry name" value="HTH_3"/>
    <property type="match status" value="1"/>
</dbReference>
<gene>
    <name evidence="2" type="ORF">MAGMO_2686</name>
</gene>
<dbReference type="SMART" id="SM00530">
    <property type="entry name" value="HTH_XRE"/>
    <property type="match status" value="1"/>
</dbReference>
<protein>
    <submittedName>
        <fullName evidence="2">Putative Transcriptional regulator [similar to part of Mmc1_2302]</fullName>
    </submittedName>
</protein>
<evidence type="ECO:0000259" key="1">
    <source>
        <dbReference type="PROSITE" id="PS50943"/>
    </source>
</evidence>
<dbReference type="GO" id="GO:0003677">
    <property type="term" value="F:DNA binding"/>
    <property type="evidence" value="ECO:0007669"/>
    <property type="project" value="InterPro"/>
</dbReference>
<dbReference type="InterPro" id="IPR010982">
    <property type="entry name" value="Lambda_DNA-bd_dom_sf"/>
</dbReference>
<dbReference type="Gene3D" id="1.10.260.40">
    <property type="entry name" value="lambda repressor-like DNA-binding domains"/>
    <property type="match status" value="1"/>
</dbReference>
<dbReference type="AlphaFoldDB" id="A0A1S7LL11"/>
<reference evidence="2" key="1">
    <citation type="submission" date="2015-04" db="EMBL/GenBank/DDBJ databases">
        <authorList>
            <person name="Syromyatnikov M.Y."/>
            <person name="Popov V.N."/>
        </authorList>
    </citation>
    <scope>NUCLEOTIDE SEQUENCE</scope>
    <source>
        <strain evidence="2">MO-1</strain>
    </source>
</reference>
<proteinExistence type="predicted"/>
<dbReference type="CDD" id="cd00093">
    <property type="entry name" value="HTH_XRE"/>
    <property type="match status" value="1"/>
</dbReference>